<accession>A0A0V0QKK3</accession>
<evidence type="ECO:0000256" key="2">
    <source>
        <dbReference type="SAM" id="SignalP"/>
    </source>
</evidence>
<organism evidence="3 4">
    <name type="scientific">Pseudocohnilembus persalinus</name>
    <name type="common">Ciliate</name>
    <dbReference type="NCBI Taxonomy" id="266149"/>
    <lineage>
        <taxon>Eukaryota</taxon>
        <taxon>Sar</taxon>
        <taxon>Alveolata</taxon>
        <taxon>Ciliophora</taxon>
        <taxon>Intramacronucleata</taxon>
        <taxon>Oligohymenophorea</taxon>
        <taxon>Scuticociliatia</taxon>
        <taxon>Philasterida</taxon>
        <taxon>Pseudocohnilembidae</taxon>
        <taxon>Pseudocohnilembus</taxon>
    </lineage>
</organism>
<comment type="caution">
    <text evidence="3">The sequence shown here is derived from an EMBL/GenBank/DDBJ whole genome shotgun (WGS) entry which is preliminary data.</text>
</comment>
<reference evidence="3 4" key="1">
    <citation type="journal article" date="2015" name="Sci. Rep.">
        <title>Genome of the facultative scuticociliatosis pathogen Pseudocohnilembus persalinus provides insight into its virulence through horizontal gene transfer.</title>
        <authorList>
            <person name="Xiong J."/>
            <person name="Wang G."/>
            <person name="Cheng J."/>
            <person name="Tian M."/>
            <person name="Pan X."/>
            <person name="Warren A."/>
            <person name="Jiang C."/>
            <person name="Yuan D."/>
            <person name="Miao W."/>
        </authorList>
    </citation>
    <scope>NUCLEOTIDE SEQUENCE [LARGE SCALE GENOMIC DNA]</scope>
    <source>
        <strain evidence="3">36N120E</strain>
    </source>
</reference>
<keyword evidence="1" id="KW-0812">Transmembrane</keyword>
<evidence type="ECO:0000256" key="1">
    <source>
        <dbReference type="SAM" id="Phobius"/>
    </source>
</evidence>
<feature type="chain" id="PRO_5006867475" description="Apple domain-containing protein" evidence="2">
    <location>
        <begin position="20"/>
        <end position="135"/>
    </location>
</feature>
<evidence type="ECO:0008006" key="5">
    <source>
        <dbReference type="Google" id="ProtNLM"/>
    </source>
</evidence>
<dbReference type="AlphaFoldDB" id="A0A0V0QKK3"/>
<sequence length="135" mass="14899">MSKLLNIFLILALLNLAFASDLTVTVEEYEECKDTCENDGEGSDAATENFYKFYDEDEKCVKYNEIFVDLDGEDNFPAQEYADCINDWNAQANTGNKGFNDYITCNCECANAECSFGGVIGFALAAFVGVLSVLL</sequence>
<keyword evidence="2" id="KW-0732">Signal</keyword>
<gene>
    <name evidence="3" type="ORF">PPERSA_02249</name>
</gene>
<feature type="signal peptide" evidence="2">
    <location>
        <begin position="1"/>
        <end position="19"/>
    </location>
</feature>
<keyword evidence="1" id="KW-1133">Transmembrane helix</keyword>
<name>A0A0V0QKK3_PSEPJ</name>
<proteinExistence type="predicted"/>
<evidence type="ECO:0000313" key="3">
    <source>
        <dbReference type="EMBL" id="KRX02759.1"/>
    </source>
</evidence>
<feature type="transmembrane region" description="Helical" evidence="1">
    <location>
        <begin position="115"/>
        <end position="134"/>
    </location>
</feature>
<dbReference type="InParanoid" id="A0A0V0QKK3"/>
<keyword evidence="1" id="KW-0472">Membrane</keyword>
<keyword evidence="4" id="KW-1185">Reference proteome</keyword>
<protein>
    <recommendedName>
        <fullName evidence="5">Apple domain-containing protein</fullName>
    </recommendedName>
</protein>
<evidence type="ECO:0000313" key="4">
    <source>
        <dbReference type="Proteomes" id="UP000054937"/>
    </source>
</evidence>
<dbReference type="EMBL" id="LDAU01000152">
    <property type="protein sequence ID" value="KRX02759.1"/>
    <property type="molecule type" value="Genomic_DNA"/>
</dbReference>
<dbReference type="Proteomes" id="UP000054937">
    <property type="component" value="Unassembled WGS sequence"/>
</dbReference>